<gene>
    <name evidence="1" type="ORF">Q31a_39010</name>
</gene>
<dbReference type="OrthoDB" id="4865570at2"/>
<dbReference type="InterPro" id="IPR036624">
    <property type="entry name" value="Hcp1-lik_sf"/>
</dbReference>
<dbReference type="NCBIfam" id="TIGR03344">
    <property type="entry name" value="VI_effect_Hcp1"/>
    <property type="match status" value="1"/>
</dbReference>
<dbReference type="RefSeq" id="WP_145080837.1">
    <property type="nucleotide sequence ID" value="NZ_CP036298.1"/>
</dbReference>
<dbReference type="EMBL" id="CP036298">
    <property type="protein sequence ID" value="QDV25575.1"/>
    <property type="molecule type" value="Genomic_DNA"/>
</dbReference>
<accession>A0A518GAF8</accession>
<dbReference type="InterPro" id="IPR008514">
    <property type="entry name" value="T6SS_Hcp"/>
</dbReference>
<dbReference type="AlphaFoldDB" id="A0A518GAF8"/>
<dbReference type="PANTHER" id="PTHR36152">
    <property type="entry name" value="CYTOPLASMIC PROTEIN-RELATED"/>
    <property type="match status" value="1"/>
</dbReference>
<dbReference type="Proteomes" id="UP000318017">
    <property type="component" value="Chromosome"/>
</dbReference>
<organism evidence="1 2">
    <name type="scientific">Aureliella helgolandensis</name>
    <dbReference type="NCBI Taxonomy" id="2527968"/>
    <lineage>
        <taxon>Bacteria</taxon>
        <taxon>Pseudomonadati</taxon>
        <taxon>Planctomycetota</taxon>
        <taxon>Planctomycetia</taxon>
        <taxon>Pirellulales</taxon>
        <taxon>Pirellulaceae</taxon>
        <taxon>Aureliella</taxon>
    </lineage>
</organism>
<reference evidence="1 2" key="1">
    <citation type="submission" date="2019-02" db="EMBL/GenBank/DDBJ databases">
        <title>Deep-cultivation of Planctomycetes and their phenomic and genomic characterization uncovers novel biology.</title>
        <authorList>
            <person name="Wiegand S."/>
            <person name="Jogler M."/>
            <person name="Boedeker C."/>
            <person name="Pinto D."/>
            <person name="Vollmers J."/>
            <person name="Rivas-Marin E."/>
            <person name="Kohn T."/>
            <person name="Peeters S.H."/>
            <person name="Heuer A."/>
            <person name="Rast P."/>
            <person name="Oberbeckmann S."/>
            <person name="Bunk B."/>
            <person name="Jeske O."/>
            <person name="Meyerdierks A."/>
            <person name="Storesund J.E."/>
            <person name="Kallscheuer N."/>
            <person name="Luecker S."/>
            <person name="Lage O.M."/>
            <person name="Pohl T."/>
            <person name="Merkel B.J."/>
            <person name="Hornburger P."/>
            <person name="Mueller R.-W."/>
            <person name="Bruemmer F."/>
            <person name="Labrenz M."/>
            <person name="Spormann A.M."/>
            <person name="Op den Camp H."/>
            <person name="Overmann J."/>
            <person name="Amann R."/>
            <person name="Jetten M.S.M."/>
            <person name="Mascher T."/>
            <person name="Medema M.H."/>
            <person name="Devos D.P."/>
            <person name="Kaster A.-K."/>
            <person name="Ovreas L."/>
            <person name="Rohde M."/>
            <person name="Galperin M.Y."/>
            <person name="Jogler C."/>
        </authorList>
    </citation>
    <scope>NUCLEOTIDE SEQUENCE [LARGE SCALE GENOMIC DNA]</scope>
    <source>
        <strain evidence="1 2">Q31a</strain>
    </source>
</reference>
<dbReference type="Gene3D" id="2.30.110.20">
    <property type="entry name" value="Hcp1-like"/>
    <property type="match status" value="1"/>
</dbReference>
<protein>
    <recommendedName>
        <fullName evidence="3">Major exported protein</fullName>
    </recommendedName>
</protein>
<sequence length="159" mass="17452">MAAYIKFDGVDGESQHKSHKSWSDLMSVSQVVHKPGAGGTGAARRRGSVVLEDIQCAKLLDKSSPKLAESVCLGKVFPKVEIELTVSTTDSGQETYYKYELKNVLVSSYSVSGGDQDKPAENFSLNFEEIKVTYTEMDSKGSKKGNVEYGWKVQEDEKA</sequence>
<name>A0A518GAF8_9BACT</name>
<dbReference type="PANTHER" id="PTHR36152:SF1">
    <property type="entry name" value="UBIQUITIN-LIKE DOMAIN-CONTAINING PROTEIN"/>
    <property type="match status" value="1"/>
</dbReference>
<evidence type="ECO:0000313" key="2">
    <source>
        <dbReference type="Proteomes" id="UP000318017"/>
    </source>
</evidence>
<evidence type="ECO:0008006" key="3">
    <source>
        <dbReference type="Google" id="ProtNLM"/>
    </source>
</evidence>
<keyword evidence="2" id="KW-1185">Reference proteome</keyword>
<evidence type="ECO:0000313" key="1">
    <source>
        <dbReference type="EMBL" id="QDV25575.1"/>
    </source>
</evidence>
<proteinExistence type="predicted"/>
<dbReference type="SUPFAM" id="SSF141452">
    <property type="entry name" value="Hcp1-like"/>
    <property type="match status" value="1"/>
</dbReference>
<dbReference type="InterPro" id="IPR053165">
    <property type="entry name" value="HSI-I_assembly_Hcp1"/>
</dbReference>
<dbReference type="Pfam" id="PF05638">
    <property type="entry name" value="T6SS_HCP"/>
    <property type="match status" value="1"/>
</dbReference>
<dbReference type="KEGG" id="ahel:Q31a_39010"/>